<evidence type="ECO:0000313" key="3">
    <source>
        <dbReference type="EMBL" id="BBL80407.1"/>
    </source>
</evidence>
<keyword evidence="1" id="KW-0812">Transmembrane</keyword>
<dbReference type="PANTHER" id="PTHR39157:SF1">
    <property type="entry name" value="DOXX FAMILY PROTEIN"/>
    <property type="match status" value="1"/>
</dbReference>
<protein>
    <recommendedName>
        <fullName evidence="2">TQO small subunit DoxD domain-containing protein</fullName>
    </recommendedName>
</protein>
<reference evidence="3" key="1">
    <citation type="journal article" date="2019" name="Microbiol. Resour. Announc.">
        <title>Complete Genome Sequence of Rubrobacter xylanophilus Strain AA3-22, Isolated from Arima Onsen in Japan.</title>
        <authorList>
            <person name="Tomariguchi N."/>
            <person name="Miyazaki K."/>
        </authorList>
    </citation>
    <scope>NUCLEOTIDE SEQUENCE [LARGE SCALE GENOMIC DNA]</scope>
    <source>
        <strain evidence="3">AA3-22</strain>
    </source>
</reference>
<dbReference type="AlphaFoldDB" id="A0A510HP17"/>
<gene>
    <name evidence="3" type="ORF">RxyAA322_22610</name>
</gene>
<evidence type="ECO:0000259" key="2">
    <source>
        <dbReference type="Pfam" id="PF04173"/>
    </source>
</evidence>
<dbReference type="PANTHER" id="PTHR39157">
    <property type="entry name" value="INTEGRAL MEMBRANE PROTEIN-RELATED"/>
    <property type="match status" value="1"/>
</dbReference>
<accession>A0A510HP17</accession>
<keyword evidence="1" id="KW-0472">Membrane</keyword>
<feature type="transmembrane region" description="Helical" evidence="1">
    <location>
        <begin position="73"/>
        <end position="101"/>
    </location>
</feature>
<dbReference type="InterPro" id="IPR007301">
    <property type="entry name" value="DoxD"/>
</dbReference>
<feature type="domain" description="TQO small subunit DoxD" evidence="2">
    <location>
        <begin position="6"/>
        <end position="149"/>
    </location>
</feature>
<feature type="transmembrane region" description="Helical" evidence="1">
    <location>
        <begin position="113"/>
        <end position="133"/>
    </location>
</feature>
<keyword evidence="1" id="KW-1133">Transmembrane helix</keyword>
<dbReference type="Pfam" id="PF04173">
    <property type="entry name" value="DoxD"/>
    <property type="match status" value="1"/>
</dbReference>
<proteinExistence type="predicted"/>
<keyword evidence="4" id="KW-1185">Reference proteome</keyword>
<evidence type="ECO:0000313" key="4">
    <source>
        <dbReference type="Proteomes" id="UP000318065"/>
    </source>
</evidence>
<organism evidence="3 4">
    <name type="scientific">Rubrobacter xylanophilus</name>
    <dbReference type="NCBI Taxonomy" id="49319"/>
    <lineage>
        <taxon>Bacteria</taxon>
        <taxon>Bacillati</taxon>
        <taxon>Actinomycetota</taxon>
        <taxon>Rubrobacteria</taxon>
        <taxon>Rubrobacterales</taxon>
        <taxon>Rubrobacteraceae</taxon>
        <taxon>Rubrobacter</taxon>
    </lineage>
</organism>
<dbReference type="Proteomes" id="UP000318065">
    <property type="component" value="Chromosome"/>
</dbReference>
<name>A0A510HP17_9ACTN</name>
<sequence length="167" mass="17580">MNGMTWVRILVGAVWLNGGIEKLLNPDFPREFAASLQAGGFISAAPAFFRVFMQNNVVPNAELVAQLVRAAELAMGLALILGLLTNLAALGSIALSVMILLSQGGVSLGTGLGSPQFLTINVVMAVLSLIILFSPAAKEASLDAGLSRRRPGLSPLLTNTAGRRRRR</sequence>
<evidence type="ECO:0000256" key="1">
    <source>
        <dbReference type="SAM" id="Phobius"/>
    </source>
</evidence>
<dbReference type="EMBL" id="AP019791">
    <property type="protein sequence ID" value="BBL80407.1"/>
    <property type="molecule type" value="Genomic_DNA"/>
</dbReference>